<dbReference type="Proteomes" id="UP000178098">
    <property type="component" value="Unassembled WGS sequence"/>
</dbReference>
<keyword evidence="3" id="KW-1133">Transmembrane helix</keyword>
<sequence>MKMIHTLLAYYSAFMASALILWSLFISSKPVGFILALLILPISIYFWILASGKRPPLPHNQESSPIATSGERKMLGLLLTIALFIGTSSIILYIALVGSKPQKSITDSQAPIEQSLKKVQSDINTLKKTATSLEKIDTRLTLIESTLLRLENKDDNKLLDEALQGVFGTSTNASTAATPGPTTRPSSTPVKNTD</sequence>
<name>A0A1F7HF26_9BACT</name>
<dbReference type="AlphaFoldDB" id="A0A1F7HF26"/>
<evidence type="ECO:0000313" key="5">
    <source>
        <dbReference type="Proteomes" id="UP000178098"/>
    </source>
</evidence>
<accession>A0A1F7HF26</accession>
<evidence type="ECO:0000256" key="1">
    <source>
        <dbReference type="SAM" id="Coils"/>
    </source>
</evidence>
<dbReference type="EMBL" id="MFZT01000038">
    <property type="protein sequence ID" value="OGK29870.1"/>
    <property type="molecule type" value="Genomic_DNA"/>
</dbReference>
<feature type="coiled-coil region" evidence="1">
    <location>
        <begin position="116"/>
        <end position="153"/>
    </location>
</feature>
<gene>
    <name evidence="4" type="ORF">A3D08_00820</name>
</gene>
<feature type="region of interest" description="Disordered" evidence="2">
    <location>
        <begin position="170"/>
        <end position="194"/>
    </location>
</feature>
<keyword evidence="3" id="KW-0472">Membrane</keyword>
<feature type="transmembrane region" description="Helical" evidence="3">
    <location>
        <begin position="31"/>
        <end position="50"/>
    </location>
</feature>
<feature type="transmembrane region" description="Helical" evidence="3">
    <location>
        <begin position="75"/>
        <end position="96"/>
    </location>
</feature>
<reference evidence="4 5" key="1">
    <citation type="journal article" date="2016" name="Nat. Commun.">
        <title>Thousands of microbial genomes shed light on interconnected biogeochemical processes in an aquifer system.</title>
        <authorList>
            <person name="Anantharaman K."/>
            <person name="Brown C.T."/>
            <person name="Hug L.A."/>
            <person name="Sharon I."/>
            <person name="Castelle C.J."/>
            <person name="Probst A.J."/>
            <person name="Thomas B.C."/>
            <person name="Singh A."/>
            <person name="Wilkins M.J."/>
            <person name="Karaoz U."/>
            <person name="Brodie E.L."/>
            <person name="Williams K.H."/>
            <person name="Hubbard S.S."/>
            <person name="Banfield J.F."/>
        </authorList>
    </citation>
    <scope>NUCLEOTIDE SEQUENCE [LARGE SCALE GENOMIC DNA]</scope>
</reference>
<protein>
    <submittedName>
        <fullName evidence="4">Uncharacterized protein</fullName>
    </submittedName>
</protein>
<feature type="transmembrane region" description="Helical" evidence="3">
    <location>
        <begin position="7"/>
        <end position="25"/>
    </location>
</feature>
<proteinExistence type="predicted"/>
<keyword evidence="1" id="KW-0175">Coiled coil</keyword>
<evidence type="ECO:0000313" key="4">
    <source>
        <dbReference type="EMBL" id="OGK29870.1"/>
    </source>
</evidence>
<evidence type="ECO:0000256" key="3">
    <source>
        <dbReference type="SAM" id="Phobius"/>
    </source>
</evidence>
<organism evidence="4 5">
    <name type="scientific">Candidatus Roizmanbacteria bacterium RIFCSPHIGHO2_02_FULL_43_11</name>
    <dbReference type="NCBI Taxonomy" id="1802043"/>
    <lineage>
        <taxon>Bacteria</taxon>
        <taxon>Candidatus Roizmaniibacteriota</taxon>
    </lineage>
</organism>
<evidence type="ECO:0000256" key="2">
    <source>
        <dbReference type="SAM" id="MobiDB-lite"/>
    </source>
</evidence>
<comment type="caution">
    <text evidence="4">The sequence shown here is derived from an EMBL/GenBank/DDBJ whole genome shotgun (WGS) entry which is preliminary data.</text>
</comment>
<keyword evidence="3" id="KW-0812">Transmembrane</keyword>